<proteinExistence type="inferred from homology"/>
<sequence length="329" mass="38765">MAKRIPFPFDIKNVTEDEDKLVKKYYKGYVRPFIKVGPKEYFWMAGYGDHAEDIYNLGVRSDDIWVVSFSRSGTTWLQELVWLVANDLDYTGAAKDPLTKRFAFIEYPTQASEVRKPSVSGGHSATWNDYRDLHTLPSPRYVKSHVNLDCLPPKLLDTAKVFYIARHPLDVAVSFHFMHILFRYFDDGVQFKEFWDLYKRNLVLHAPLSAHVHEAWLKRNHPNMMFLFYEDMQMDLRKVIDRVTTFLGKEYTDEQKDKLAAHLTFDNMKKNNKVKTSTDADDDSEIKFLRKGKSGNWVKYFDTEELVKEAEEYMRKYLENTDMVFPTVN</sequence>
<evidence type="ECO:0000259" key="3">
    <source>
        <dbReference type="Pfam" id="PF00685"/>
    </source>
</evidence>
<evidence type="ECO:0000256" key="1">
    <source>
        <dbReference type="ARBA" id="ARBA00005771"/>
    </source>
</evidence>
<evidence type="ECO:0000256" key="2">
    <source>
        <dbReference type="ARBA" id="ARBA00022679"/>
    </source>
</evidence>
<comment type="similarity">
    <text evidence="1">Belongs to the sulfotransferase 1 family.</text>
</comment>
<dbReference type="Pfam" id="PF00685">
    <property type="entry name" value="Sulfotransfer_1"/>
    <property type="match status" value="1"/>
</dbReference>
<name>A0A5E4PNL8_9NEOP</name>
<feature type="domain" description="Sulfotransferase" evidence="3">
    <location>
        <begin position="62"/>
        <end position="320"/>
    </location>
</feature>
<dbReference type="InterPro" id="IPR000863">
    <property type="entry name" value="Sulfotransferase_dom"/>
</dbReference>
<dbReference type="PANTHER" id="PTHR11783">
    <property type="entry name" value="SULFOTRANSFERASE SULT"/>
    <property type="match status" value="1"/>
</dbReference>
<keyword evidence="5" id="KW-1185">Reference proteome</keyword>
<dbReference type="SUPFAM" id="SSF52540">
    <property type="entry name" value="P-loop containing nucleoside triphosphate hydrolases"/>
    <property type="match status" value="1"/>
</dbReference>
<evidence type="ECO:0000313" key="5">
    <source>
        <dbReference type="Proteomes" id="UP000324832"/>
    </source>
</evidence>
<organism evidence="4 5">
    <name type="scientific">Leptidea sinapis</name>
    <dbReference type="NCBI Taxonomy" id="189913"/>
    <lineage>
        <taxon>Eukaryota</taxon>
        <taxon>Metazoa</taxon>
        <taxon>Ecdysozoa</taxon>
        <taxon>Arthropoda</taxon>
        <taxon>Hexapoda</taxon>
        <taxon>Insecta</taxon>
        <taxon>Pterygota</taxon>
        <taxon>Neoptera</taxon>
        <taxon>Endopterygota</taxon>
        <taxon>Lepidoptera</taxon>
        <taxon>Glossata</taxon>
        <taxon>Ditrysia</taxon>
        <taxon>Papilionoidea</taxon>
        <taxon>Pieridae</taxon>
        <taxon>Dismorphiinae</taxon>
        <taxon>Leptidea</taxon>
    </lineage>
</organism>
<dbReference type="GO" id="GO:0008146">
    <property type="term" value="F:sulfotransferase activity"/>
    <property type="evidence" value="ECO:0007669"/>
    <property type="project" value="InterPro"/>
</dbReference>
<protein>
    <recommendedName>
        <fullName evidence="3">Sulfotransferase domain-containing protein</fullName>
    </recommendedName>
</protein>
<evidence type="ECO:0000313" key="4">
    <source>
        <dbReference type="EMBL" id="VVC86576.1"/>
    </source>
</evidence>
<dbReference type="InterPro" id="IPR027417">
    <property type="entry name" value="P-loop_NTPase"/>
</dbReference>
<dbReference type="Proteomes" id="UP000324832">
    <property type="component" value="Unassembled WGS sequence"/>
</dbReference>
<reference evidence="4 5" key="1">
    <citation type="submission" date="2017-07" db="EMBL/GenBank/DDBJ databases">
        <authorList>
            <person name="Talla V."/>
            <person name="Backstrom N."/>
        </authorList>
    </citation>
    <scope>NUCLEOTIDE SEQUENCE [LARGE SCALE GENOMIC DNA]</scope>
</reference>
<keyword evidence="2" id="KW-0808">Transferase</keyword>
<dbReference type="AlphaFoldDB" id="A0A5E4PNL8"/>
<accession>A0A5E4PNL8</accession>
<gene>
    <name evidence="4" type="ORF">LSINAPIS_LOCUS368</name>
</gene>
<dbReference type="EMBL" id="FZQP02000004">
    <property type="protein sequence ID" value="VVC86576.1"/>
    <property type="molecule type" value="Genomic_DNA"/>
</dbReference>
<dbReference type="Gene3D" id="3.40.50.300">
    <property type="entry name" value="P-loop containing nucleotide triphosphate hydrolases"/>
    <property type="match status" value="1"/>
</dbReference>